<name>A0ABU3N7M4_9SPHN</name>
<reference evidence="1" key="1">
    <citation type="submission" date="2022-04" db="EMBL/GenBank/DDBJ databases">
        <title>Tomato heritable bacteria conferring resistance against bacterial wilt.</title>
        <authorList>
            <person name="Yin J."/>
        </authorList>
    </citation>
    <scope>NUCLEOTIDE SEQUENCE</scope>
    <source>
        <strain evidence="1">Cra20</strain>
    </source>
</reference>
<protein>
    <submittedName>
        <fullName evidence="1">AlpA family transcriptional regulator</fullName>
    </submittedName>
</protein>
<dbReference type="EMBL" id="JALMLT010000005">
    <property type="protein sequence ID" value="MDT8760525.1"/>
    <property type="molecule type" value="Genomic_DNA"/>
</dbReference>
<dbReference type="PANTHER" id="PTHR36154">
    <property type="entry name" value="DNA-BINDING TRANSCRIPTIONAL ACTIVATOR ALPA"/>
    <property type="match status" value="1"/>
</dbReference>
<dbReference type="InterPro" id="IPR010260">
    <property type="entry name" value="AlpA"/>
</dbReference>
<evidence type="ECO:0000313" key="1">
    <source>
        <dbReference type="EMBL" id="MDT8760525.1"/>
    </source>
</evidence>
<organism evidence="1">
    <name type="scientific">Sphingomonas psychrotolerans</name>
    <dbReference type="NCBI Taxonomy" id="1327635"/>
    <lineage>
        <taxon>Bacteria</taxon>
        <taxon>Pseudomonadati</taxon>
        <taxon>Pseudomonadota</taxon>
        <taxon>Alphaproteobacteria</taxon>
        <taxon>Sphingomonadales</taxon>
        <taxon>Sphingomonadaceae</taxon>
        <taxon>Sphingomonas</taxon>
    </lineage>
</organism>
<sequence length="188" mass="20802">MSSPYPDHFLRLKEVAQRTGLSRSTMYRMMGKGTFPPGHSLGAKAKRWLSSEVQSWIEARIAAEPEVETWRPPPPPAARVGTKKLPPLVPHEKGAEVAAKVAGVVGLAVPDGEVLSDREIALRFPDWPEMMRQRTAAAYLDLSESAFIREVYRGILPNPVLLGGRQSWGRQQLDGAIARLLASQVRRT</sequence>
<comment type="caution">
    <text evidence="1">The sequence shown here is derived from an EMBL/GenBank/DDBJ whole genome shotgun (WGS) entry which is preliminary data.</text>
</comment>
<dbReference type="InterPro" id="IPR052931">
    <property type="entry name" value="Prophage_regulatory_activator"/>
</dbReference>
<gene>
    <name evidence="1" type="ORF">MZO42_17630</name>
</gene>
<dbReference type="Pfam" id="PF05930">
    <property type="entry name" value="Phage_AlpA"/>
    <property type="match status" value="1"/>
</dbReference>
<proteinExistence type="predicted"/>
<dbReference type="Gene3D" id="1.10.238.160">
    <property type="match status" value="1"/>
</dbReference>
<dbReference type="InterPro" id="IPR009061">
    <property type="entry name" value="DNA-bd_dom_put_sf"/>
</dbReference>
<accession>A0ABU3N7M4</accession>
<dbReference type="SUPFAM" id="SSF46955">
    <property type="entry name" value="Putative DNA-binding domain"/>
    <property type="match status" value="1"/>
</dbReference>
<dbReference type="PANTHER" id="PTHR36154:SF1">
    <property type="entry name" value="DNA-BINDING TRANSCRIPTIONAL ACTIVATOR ALPA"/>
    <property type="match status" value="1"/>
</dbReference>